<reference evidence="1 2" key="1">
    <citation type="submission" date="2020-04" db="EMBL/GenBank/DDBJ databases">
        <title>Azohydromonas sp. isolated from soil.</title>
        <authorList>
            <person name="Dahal R.H."/>
        </authorList>
    </citation>
    <scope>NUCLEOTIDE SEQUENCE [LARGE SCALE GENOMIC DNA]</scope>
    <source>
        <strain evidence="1 2">G-1-1-14</strain>
    </source>
</reference>
<dbReference type="RefSeq" id="WP_169160877.1">
    <property type="nucleotide sequence ID" value="NZ_JABBFW010000008.1"/>
</dbReference>
<dbReference type="NCBIfam" id="TIGR02563">
    <property type="entry name" value="cas_Csy4"/>
    <property type="match status" value="1"/>
</dbReference>
<dbReference type="CDD" id="cd09739">
    <property type="entry name" value="Cas6_I-F"/>
    <property type="match status" value="1"/>
</dbReference>
<comment type="caution">
    <text evidence="1">The sequence shown here is derived from an EMBL/GenBank/DDBJ whole genome shotgun (WGS) entry which is preliminary data.</text>
</comment>
<dbReference type="InterPro" id="IPR013396">
    <property type="entry name" value="CRISPR-assoc_prot_Csy4"/>
</dbReference>
<sequence>MSHFLDIALLPDPEFPAHQLMAALYAKLHRALAQGGHRAVGVCFPGYDERARTLGDRLRLVGPEGELARLMAQDWLRGMRDHGEVFGIAAVPAGARHRTLRRVQAKSSPERLRRRLMRRLELSAEEALARIPDSLAERLALPFVALASQSTGQQFRLFLRQGPLLPKPQAGEFNAYGLSSTATVPHF</sequence>
<proteinExistence type="predicted"/>
<name>A0A848FDG7_9BURK</name>
<dbReference type="InterPro" id="IPR042564">
    <property type="entry name" value="CRISPR-Cas6/Csy4_sf"/>
</dbReference>
<evidence type="ECO:0000313" key="1">
    <source>
        <dbReference type="EMBL" id="NML15971.1"/>
    </source>
</evidence>
<gene>
    <name evidence="1" type="primary">cas6f</name>
    <name evidence="1" type="ORF">HHL10_13405</name>
</gene>
<dbReference type="Gene3D" id="3.30.70.2540">
    <property type="entry name" value="CRISPR-associated endoribonuclease Cas6/Csy4"/>
    <property type="match status" value="1"/>
</dbReference>
<dbReference type="Pfam" id="PF09618">
    <property type="entry name" value="Cas_Csy4"/>
    <property type="match status" value="1"/>
</dbReference>
<evidence type="ECO:0000313" key="2">
    <source>
        <dbReference type="Proteomes" id="UP000574067"/>
    </source>
</evidence>
<organism evidence="1 2">
    <name type="scientific">Azohydromonas caseinilytica</name>
    <dbReference type="NCBI Taxonomy" id="2728836"/>
    <lineage>
        <taxon>Bacteria</taxon>
        <taxon>Pseudomonadati</taxon>
        <taxon>Pseudomonadota</taxon>
        <taxon>Betaproteobacteria</taxon>
        <taxon>Burkholderiales</taxon>
        <taxon>Sphaerotilaceae</taxon>
        <taxon>Azohydromonas</taxon>
    </lineage>
</organism>
<dbReference type="AlphaFoldDB" id="A0A848FDG7"/>
<accession>A0A848FDG7</accession>
<keyword evidence="2" id="KW-1185">Reference proteome</keyword>
<dbReference type="Proteomes" id="UP000574067">
    <property type="component" value="Unassembled WGS sequence"/>
</dbReference>
<protein>
    <submittedName>
        <fullName evidence="1">Type I-F CRISPR-associated endoribonuclease Cas6/Csy4</fullName>
    </submittedName>
</protein>
<dbReference type="GO" id="GO:0043571">
    <property type="term" value="P:maintenance of CRISPR repeat elements"/>
    <property type="evidence" value="ECO:0007669"/>
    <property type="project" value="InterPro"/>
</dbReference>
<dbReference type="EMBL" id="JABBFW010000008">
    <property type="protein sequence ID" value="NML15971.1"/>
    <property type="molecule type" value="Genomic_DNA"/>
</dbReference>
<dbReference type="GO" id="GO:0004519">
    <property type="term" value="F:endonuclease activity"/>
    <property type="evidence" value="ECO:0007669"/>
    <property type="project" value="InterPro"/>
</dbReference>